<feature type="transmembrane region" description="Helical" evidence="1">
    <location>
        <begin position="7"/>
        <end position="28"/>
    </location>
</feature>
<protein>
    <submittedName>
        <fullName evidence="2">Uncharacterized protein</fullName>
    </submittedName>
</protein>
<dbReference type="EMBL" id="UINC01026100">
    <property type="protein sequence ID" value="SVB02935.1"/>
    <property type="molecule type" value="Genomic_DNA"/>
</dbReference>
<proteinExistence type="predicted"/>
<keyword evidence="1" id="KW-0472">Membrane</keyword>
<dbReference type="AlphaFoldDB" id="A0A382AMZ8"/>
<keyword evidence="1" id="KW-1133">Transmembrane helix</keyword>
<sequence length="120" mass="13656">VRKFHKYLSLAISIQLLLWTISGIYFSFNKIEQIRGEHLRSTDSYVTELDFSTLTLPKAESVEVLSRPSRLIIKIKTNTTEEFFNIDGSKAAPLTKDEAMSIVQKKTLLNPLKAEKISNP</sequence>
<organism evidence="2">
    <name type="scientific">marine metagenome</name>
    <dbReference type="NCBI Taxonomy" id="408172"/>
    <lineage>
        <taxon>unclassified sequences</taxon>
        <taxon>metagenomes</taxon>
        <taxon>ecological metagenomes</taxon>
    </lineage>
</organism>
<feature type="non-terminal residue" evidence="2">
    <location>
        <position position="1"/>
    </location>
</feature>
<gene>
    <name evidence="2" type="ORF">METZ01_LOCUS155789</name>
</gene>
<evidence type="ECO:0000256" key="1">
    <source>
        <dbReference type="SAM" id="Phobius"/>
    </source>
</evidence>
<evidence type="ECO:0000313" key="2">
    <source>
        <dbReference type="EMBL" id="SVB02935.1"/>
    </source>
</evidence>
<reference evidence="2" key="1">
    <citation type="submission" date="2018-05" db="EMBL/GenBank/DDBJ databases">
        <authorList>
            <person name="Lanie J.A."/>
            <person name="Ng W.-L."/>
            <person name="Kazmierczak K.M."/>
            <person name="Andrzejewski T.M."/>
            <person name="Davidsen T.M."/>
            <person name="Wayne K.J."/>
            <person name="Tettelin H."/>
            <person name="Glass J.I."/>
            <person name="Rusch D."/>
            <person name="Podicherti R."/>
            <person name="Tsui H.-C.T."/>
            <person name="Winkler M.E."/>
        </authorList>
    </citation>
    <scope>NUCLEOTIDE SEQUENCE</scope>
</reference>
<accession>A0A382AMZ8</accession>
<keyword evidence="1" id="KW-0812">Transmembrane</keyword>
<name>A0A382AMZ8_9ZZZZ</name>
<feature type="non-terminal residue" evidence="2">
    <location>
        <position position="120"/>
    </location>
</feature>